<feature type="non-terminal residue" evidence="2">
    <location>
        <position position="69"/>
    </location>
</feature>
<reference evidence="3" key="1">
    <citation type="journal article" date="2017" name="Genome Biol.">
        <title>Comparative genomics reveals high biological diversity and specific adaptations in the industrially and medically important fungal genus Aspergillus.</title>
        <authorList>
            <person name="de Vries R.P."/>
            <person name="Riley R."/>
            <person name="Wiebenga A."/>
            <person name="Aguilar-Osorio G."/>
            <person name="Amillis S."/>
            <person name="Uchima C.A."/>
            <person name="Anderluh G."/>
            <person name="Asadollahi M."/>
            <person name="Askin M."/>
            <person name="Barry K."/>
            <person name="Battaglia E."/>
            <person name="Bayram O."/>
            <person name="Benocci T."/>
            <person name="Braus-Stromeyer S.A."/>
            <person name="Caldana C."/>
            <person name="Canovas D."/>
            <person name="Cerqueira G.C."/>
            <person name="Chen F."/>
            <person name="Chen W."/>
            <person name="Choi C."/>
            <person name="Clum A."/>
            <person name="Dos Santos R.A."/>
            <person name="Damasio A.R."/>
            <person name="Diallinas G."/>
            <person name="Emri T."/>
            <person name="Fekete E."/>
            <person name="Flipphi M."/>
            <person name="Freyberg S."/>
            <person name="Gallo A."/>
            <person name="Gournas C."/>
            <person name="Habgood R."/>
            <person name="Hainaut M."/>
            <person name="Harispe M.L."/>
            <person name="Henrissat B."/>
            <person name="Hilden K.S."/>
            <person name="Hope R."/>
            <person name="Hossain A."/>
            <person name="Karabika E."/>
            <person name="Karaffa L."/>
            <person name="Karanyi Z."/>
            <person name="Krasevec N."/>
            <person name="Kuo A."/>
            <person name="Kusch H."/>
            <person name="LaButti K."/>
            <person name="Lagendijk E.L."/>
            <person name="Lapidus A."/>
            <person name="Levasseur A."/>
            <person name="Lindquist E."/>
            <person name="Lipzen A."/>
            <person name="Logrieco A.F."/>
            <person name="MacCabe A."/>
            <person name="Maekelae M.R."/>
            <person name="Malavazi I."/>
            <person name="Melin P."/>
            <person name="Meyer V."/>
            <person name="Mielnichuk N."/>
            <person name="Miskei M."/>
            <person name="Molnar A.P."/>
            <person name="Mule G."/>
            <person name="Ngan C.Y."/>
            <person name="Orejas M."/>
            <person name="Orosz E."/>
            <person name="Ouedraogo J.P."/>
            <person name="Overkamp K.M."/>
            <person name="Park H.-S."/>
            <person name="Perrone G."/>
            <person name="Piumi F."/>
            <person name="Punt P.J."/>
            <person name="Ram A.F."/>
            <person name="Ramon A."/>
            <person name="Rauscher S."/>
            <person name="Record E."/>
            <person name="Riano-Pachon D.M."/>
            <person name="Robert V."/>
            <person name="Roehrig J."/>
            <person name="Ruller R."/>
            <person name="Salamov A."/>
            <person name="Salih N.S."/>
            <person name="Samson R.A."/>
            <person name="Sandor E."/>
            <person name="Sanguinetti M."/>
            <person name="Schuetze T."/>
            <person name="Sepcic K."/>
            <person name="Shelest E."/>
            <person name="Sherlock G."/>
            <person name="Sophianopoulou V."/>
            <person name="Squina F.M."/>
            <person name="Sun H."/>
            <person name="Susca A."/>
            <person name="Todd R.B."/>
            <person name="Tsang A."/>
            <person name="Unkles S.E."/>
            <person name="van de Wiele N."/>
            <person name="van Rossen-Uffink D."/>
            <person name="Oliveira J.V."/>
            <person name="Vesth T.C."/>
            <person name="Visser J."/>
            <person name="Yu J.-H."/>
            <person name="Zhou M."/>
            <person name="Andersen M.R."/>
            <person name="Archer D.B."/>
            <person name="Baker S.E."/>
            <person name="Benoit I."/>
            <person name="Brakhage A.A."/>
            <person name="Braus G.H."/>
            <person name="Fischer R."/>
            <person name="Frisvad J.C."/>
            <person name="Goldman G.H."/>
            <person name="Houbraken J."/>
            <person name="Oakley B."/>
            <person name="Pocsi I."/>
            <person name="Scazzocchio C."/>
            <person name="Seiboth B."/>
            <person name="vanKuyk P.A."/>
            <person name="Wortman J."/>
            <person name="Dyer P.S."/>
            <person name="Grigoriev I.V."/>
        </authorList>
    </citation>
    <scope>NUCLEOTIDE SEQUENCE [LARGE SCALE GENOMIC DNA]</scope>
    <source>
        <strain evidence="3">CBS 106.47</strain>
    </source>
</reference>
<feature type="region of interest" description="Disordered" evidence="1">
    <location>
        <begin position="1"/>
        <end position="40"/>
    </location>
</feature>
<gene>
    <name evidence="2" type="ORF">ASPFODRAFT_98802</name>
</gene>
<sequence>MGEKDDDYPPDEGRQQANTRGSSKSQKVKSSEQPAGIPWIDRAMPVDEGLFIAAPRSDCLQIVVAEDLR</sequence>
<accession>A0A1M3TIE1</accession>
<organism evidence="2 3">
    <name type="scientific">Aspergillus luchuensis (strain CBS 106.47)</name>
    <dbReference type="NCBI Taxonomy" id="1137211"/>
    <lineage>
        <taxon>Eukaryota</taxon>
        <taxon>Fungi</taxon>
        <taxon>Dikarya</taxon>
        <taxon>Ascomycota</taxon>
        <taxon>Pezizomycotina</taxon>
        <taxon>Eurotiomycetes</taxon>
        <taxon>Eurotiomycetidae</taxon>
        <taxon>Eurotiales</taxon>
        <taxon>Aspergillaceae</taxon>
        <taxon>Aspergillus</taxon>
        <taxon>Aspergillus subgen. Circumdati</taxon>
    </lineage>
</organism>
<protein>
    <submittedName>
        <fullName evidence="2">Uncharacterized protein</fullName>
    </submittedName>
</protein>
<evidence type="ECO:0000256" key="1">
    <source>
        <dbReference type="SAM" id="MobiDB-lite"/>
    </source>
</evidence>
<dbReference type="VEuPathDB" id="FungiDB:ASPFODRAFT_98802"/>
<dbReference type="AlphaFoldDB" id="A0A1M3TIE1"/>
<proteinExistence type="predicted"/>
<evidence type="ECO:0000313" key="2">
    <source>
        <dbReference type="EMBL" id="OJZ86535.1"/>
    </source>
</evidence>
<name>A0A1M3TIE1_ASPLC</name>
<evidence type="ECO:0000313" key="3">
    <source>
        <dbReference type="Proteomes" id="UP000184063"/>
    </source>
</evidence>
<feature type="compositionally biased region" description="Acidic residues" evidence="1">
    <location>
        <begin position="1"/>
        <end position="10"/>
    </location>
</feature>
<dbReference type="Proteomes" id="UP000184063">
    <property type="component" value="Unassembled WGS sequence"/>
</dbReference>
<dbReference type="EMBL" id="KV878241">
    <property type="protein sequence ID" value="OJZ86535.1"/>
    <property type="molecule type" value="Genomic_DNA"/>
</dbReference>